<evidence type="ECO:0000313" key="2">
    <source>
        <dbReference type="EMBL" id="KAK0735733.1"/>
    </source>
</evidence>
<accession>A0AA40BK97</accession>
<organism evidence="2 3">
    <name type="scientific">Apiosordaria backusii</name>
    <dbReference type="NCBI Taxonomy" id="314023"/>
    <lineage>
        <taxon>Eukaryota</taxon>
        <taxon>Fungi</taxon>
        <taxon>Dikarya</taxon>
        <taxon>Ascomycota</taxon>
        <taxon>Pezizomycotina</taxon>
        <taxon>Sordariomycetes</taxon>
        <taxon>Sordariomycetidae</taxon>
        <taxon>Sordariales</taxon>
        <taxon>Lasiosphaeriaceae</taxon>
        <taxon>Apiosordaria</taxon>
    </lineage>
</organism>
<dbReference type="AlphaFoldDB" id="A0AA40BK97"/>
<name>A0AA40BK97_9PEZI</name>
<feature type="chain" id="PRO_5041222231" evidence="1">
    <location>
        <begin position="20"/>
        <end position="110"/>
    </location>
</feature>
<proteinExistence type="predicted"/>
<gene>
    <name evidence="2" type="ORF">B0T21DRAFT_451793</name>
</gene>
<evidence type="ECO:0000313" key="3">
    <source>
        <dbReference type="Proteomes" id="UP001172159"/>
    </source>
</evidence>
<dbReference type="Proteomes" id="UP001172159">
    <property type="component" value="Unassembled WGS sequence"/>
</dbReference>
<protein>
    <submittedName>
        <fullName evidence="2">Uncharacterized protein</fullName>
    </submittedName>
</protein>
<dbReference type="EMBL" id="JAUKTV010000007">
    <property type="protein sequence ID" value="KAK0735733.1"/>
    <property type="molecule type" value="Genomic_DNA"/>
</dbReference>
<feature type="signal peptide" evidence="1">
    <location>
        <begin position="1"/>
        <end position="19"/>
    </location>
</feature>
<keyword evidence="3" id="KW-1185">Reference proteome</keyword>
<evidence type="ECO:0000256" key="1">
    <source>
        <dbReference type="SAM" id="SignalP"/>
    </source>
</evidence>
<sequence>MQLLAPILLLTASLASASATSEQQQPAAYRRQIPSNSTLVTVQAAETGILRAGAPSPTDLGLGSNRFSGFAGEDSEGYILVSAGSAQTAGTVIRGLLGVVGAIVGGAMLL</sequence>
<comment type="caution">
    <text evidence="2">The sequence shown here is derived from an EMBL/GenBank/DDBJ whole genome shotgun (WGS) entry which is preliminary data.</text>
</comment>
<reference evidence="2" key="1">
    <citation type="submission" date="2023-06" db="EMBL/GenBank/DDBJ databases">
        <title>Genome-scale phylogeny and comparative genomics of the fungal order Sordariales.</title>
        <authorList>
            <consortium name="Lawrence Berkeley National Laboratory"/>
            <person name="Hensen N."/>
            <person name="Bonometti L."/>
            <person name="Westerberg I."/>
            <person name="Brannstrom I.O."/>
            <person name="Guillou S."/>
            <person name="Cros-Aarteil S."/>
            <person name="Calhoun S."/>
            <person name="Haridas S."/>
            <person name="Kuo A."/>
            <person name="Mondo S."/>
            <person name="Pangilinan J."/>
            <person name="Riley R."/>
            <person name="Labutti K."/>
            <person name="Andreopoulos B."/>
            <person name="Lipzen A."/>
            <person name="Chen C."/>
            <person name="Yanf M."/>
            <person name="Daum C."/>
            <person name="Ng V."/>
            <person name="Clum A."/>
            <person name="Steindorff A."/>
            <person name="Ohm R."/>
            <person name="Martin F."/>
            <person name="Silar P."/>
            <person name="Natvig D."/>
            <person name="Lalanne C."/>
            <person name="Gautier V."/>
            <person name="Ament-Velasquez S.L."/>
            <person name="Kruys A."/>
            <person name="Hutchinson M.I."/>
            <person name="Powell A.J."/>
            <person name="Barry K."/>
            <person name="Miller A.N."/>
            <person name="Grigoriev I.V."/>
            <person name="Debuchy R."/>
            <person name="Gladieux P."/>
            <person name="Thoren M.H."/>
            <person name="Johannesson H."/>
        </authorList>
    </citation>
    <scope>NUCLEOTIDE SEQUENCE</scope>
    <source>
        <strain evidence="2">CBS 540.89</strain>
    </source>
</reference>
<keyword evidence="1" id="KW-0732">Signal</keyword>